<evidence type="ECO:0000256" key="4">
    <source>
        <dbReference type="ARBA" id="ARBA00022692"/>
    </source>
</evidence>
<evidence type="ECO:0000256" key="8">
    <source>
        <dbReference type="ARBA" id="ARBA00023136"/>
    </source>
</evidence>
<gene>
    <name evidence="9" type="primary">kdpA</name>
    <name evidence="10" type="ORF">A7Q10_07055</name>
</gene>
<evidence type="ECO:0000313" key="10">
    <source>
        <dbReference type="EMBL" id="TFE69595.1"/>
    </source>
</evidence>
<dbReference type="RefSeq" id="WP_134439781.1">
    <property type="nucleotide sequence ID" value="NZ_LXQC01000124.1"/>
</dbReference>
<feature type="transmembrane region" description="Helical" evidence="9">
    <location>
        <begin position="492"/>
        <end position="520"/>
    </location>
</feature>
<evidence type="ECO:0000256" key="6">
    <source>
        <dbReference type="ARBA" id="ARBA00022989"/>
    </source>
</evidence>
<dbReference type="PANTHER" id="PTHR30607:SF2">
    <property type="entry name" value="POTASSIUM-TRANSPORTING ATPASE POTASSIUM-BINDING SUBUNIT"/>
    <property type="match status" value="1"/>
</dbReference>
<comment type="subunit">
    <text evidence="9">The system is composed of three essential subunits: KdpA, KdpB and KdpC.</text>
</comment>
<dbReference type="EMBL" id="LXQC01000124">
    <property type="protein sequence ID" value="TFE69595.1"/>
    <property type="molecule type" value="Genomic_DNA"/>
</dbReference>
<keyword evidence="7 9" id="KW-0406">Ion transport</keyword>
<feature type="transmembrane region" description="Helical" evidence="9">
    <location>
        <begin position="135"/>
        <end position="157"/>
    </location>
</feature>
<evidence type="ECO:0000256" key="5">
    <source>
        <dbReference type="ARBA" id="ARBA00022958"/>
    </source>
</evidence>
<evidence type="ECO:0000256" key="7">
    <source>
        <dbReference type="ARBA" id="ARBA00023065"/>
    </source>
</evidence>
<dbReference type="OrthoDB" id="9763796at2"/>
<dbReference type="PIRSF" id="PIRSF001294">
    <property type="entry name" value="K_ATPaseA"/>
    <property type="match status" value="1"/>
</dbReference>
<dbReference type="GO" id="GO:0005886">
    <property type="term" value="C:plasma membrane"/>
    <property type="evidence" value="ECO:0007669"/>
    <property type="project" value="UniProtKB-SubCell"/>
</dbReference>
<comment type="caution">
    <text evidence="10">The sequence shown here is derived from an EMBL/GenBank/DDBJ whole genome shotgun (WGS) entry which is preliminary data.</text>
</comment>
<feature type="transmembrane region" description="Helical" evidence="9">
    <location>
        <begin position="6"/>
        <end position="28"/>
    </location>
</feature>
<evidence type="ECO:0000256" key="2">
    <source>
        <dbReference type="ARBA" id="ARBA00022475"/>
    </source>
</evidence>
<organism evidence="10 11">
    <name type="scientific">Methylacidiphilum caldifontis</name>
    <dbReference type="NCBI Taxonomy" id="2795386"/>
    <lineage>
        <taxon>Bacteria</taxon>
        <taxon>Pseudomonadati</taxon>
        <taxon>Verrucomicrobiota</taxon>
        <taxon>Methylacidiphilae</taxon>
        <taxon>Methylacidiphilales</taxon>
        <taxon>Methylacidiphilaceae</taxon>
        <taxon>Methylacidiphilum (ex Ratnadevi et al. 2023)</taxon>
    </lineage>
</organism>
<feature type="transmembrane region" description="Helical" evidence="9">
    <location>
        <begin position="382"/>
        <end position="407"/>
    </location>
</feature>
<feature type="transmembrane region" description="Helical" evidence="9">
    <location>
        <begin position="532"/>
        <end position="554"/>
    </location>
</feature>
<comment type="subcellular location">
    <subcellularLocation>
        <location evidence="9">Cell membrane</location>
        <topology evidence="9">Multi-pass membrane protein</topology>
    </subcellularLocation>
</comment>
<name>A0A4Y8PG39_9BACT</name>
<dbReference type="HAMAP" id="MF_00275">
    <property type="entry name" value="KdpA"/>
    <property type="match status" value="1"/>
</dbReference>
<feature type="transmembrane region" description="Helical" evidence="9">
    <location>
        <begin position="294"/>
        <end position="313"/>
    </location>
</feature>
<dbReference type="Proteomes" id="UP000297713">
    <property type="component" value="Unassembled WGS sequence"/>
</dbReference>
<keyword evidence="4 9" id="KW-0812">Transmembrane</keyword>
<feature type="transmembrane region" description="Helical" evidence="9">
    <location>
        <begin position="67"/>
        <end position="86"/>
    </location>
</feature>
<feature type="transmembrane region" description="Helical" evidence="9">
    <location>
        <begin position="178"/>
        <end position="199"/>
    </location>
</feature>
<keyword evidence="6 9" id="KW-1133">Transmembrane helix</keyword>
<evidence type="ECO:0000313" key="11">
    <source>
        <dbReference type="Proteomes" id="UP000297713"/>
    </source>
</evidence>
<keyword evidence="11" id="KW-1185">Reference proteome</keyword>
<dbReference type="GO" id="GO:0030955">
    <property type="term" value="F:potassium ion binding"/>
    <property type="evidence" value="ECO:0007669"/>
    <property type="project" value="UniProtKB-UniRule"/>
</dbReference>
<keyword evidence="2 9" id="KW-1003">Cell membrane</keyword>
<evidence type="ECO:0000256" key="3">
    <source>
        <dbReference type="ARBA" id="ARBA00022538"/>
    </source>
</evidence>
<dbReference type="PANTHER" id="PTHR30607">
    <property type="entry name" value="POTASSIUM-TRANSPORTING ATPASE A CHAIN"/>
    <property type="match status" value="1"/>
</dbReference>
<reference evidence="10 11" key="1">
    <citation type="submission" date="2016-05" db="EMBL/GenBank/DDBJ databases">
        <title>Diversity and Homogeneity among Thermoacidophilic Verrucomicrobia Methanotrophs Linked with Geographical Origin.</title>
        <authorList>
            <person name="Erikstad H.-A."/>
            <person name="Smestad N.B."/>
            <person name="Ceballos R.M."/>
            <person name="Birkeland N.-K."/>
        </authorList>
    </citation>
    <scope>NUCLEOTIDE SEQUENCE [LARGE SCALE GENOMIC DNA]</scope>
    <source>
        <strain evidence="10 11">Phi</strain>
    </source>
</reference>
<comment type="similarity">
    <text evidence="9">Belongs to the KdpA family.</text>
</comment>
<keyword evidence="1 9" id="KW-0813">Transport</keyword>
<dbReference type="Pfam" id="PF03814">
    <property type="entry name" value="KdpA"/>
    <property type="match status" value="1"/>
</dbReference>
<keyword evidence="3 9" id="KW-0633">Potassium transport</keyword>
<dbReference type="AlphaFoldDB" id="A0A4Y8PG39"/>
<sequence length="574" mass="62758">MKPSLWIELGLFISLLAVLNKPLGIHIFRVLDKEGKTLFDPLLKPLENFTYKICSIDKSKEQSWIEYAFGLLAFNFIGIIFSYLILRLQHILPLNPEKIGAMPPSIAFNTAISFGTNTNWQSYIPEKAVSYFSQMFALAVPNFTSAATGVAAAAALVRGIVRTEMKTIGNCWIDLIRIHYYLLLPLSLLIALILISQGVPQNFNSYVKYNPLDHGAQNETGLSIIPQGPIASQEAIKLLGTNGGGFFNANSAHPYENPTPLSNFVEMLAIFVIPSALTYFFGLSCKKLSHGWSIWLTMVILFLILVLSCFYFEQSANPLFKSLGIQNPLNMEGKEMRFGIFESSLFASITTSASCGAVNAMHDSFQPLAGMIPLFNMSLGEIIFGGVGSGLYGILLFVILTVFLFGLMIGRTPGYLGKRIGSYEIKMAVLALMIQYILILGFSALAIHSSWGVSALGNKGPHGLTEILYAFTSTSENNGSAFGGLNASSMPYALLLGVAMFLGRYFVLIPILAIAGSLVCQKRYASQTVFPTTGFLFVFVLGSTIFLLSALNFFPSLTLGPILEHFMMGMGKTF</sequence>
<accession>A0A4Y8PG39</accession>
<feature type="transmembrane region" description="Helical" evidence="9">
    <location>
        <begin position="264"/>
        <end position="282"/>
    </location>
</feature>
<keyword evidence="5 9" id="KW-0630">Potassium</keyword>
<proteinExistence type="inferred from homology"/>
<dbReference type="InterPro" id="IPR004623">
    <property type="entry name" value="KdpA"/>
</dbReference>
<evidence type="ECO:0000256" key="1">
    <source>
        <dbReference type="ARBA" id="ARBA00022448"/>
    </source>
</evidence>
<dbReference type="GO" id="GO:0008556">
    <property type="term" value="F:P-type potassium transmembrane transporter activity"/>
    <property type="evidence" value="ECO:0007669"/>
    <property type="project" value="InterPro"/>
</dbReference>
<feature type="transmembrane region" description="Helical" evidence="9">
    <location>
        <begin position="428"/>
        <end position="451"/>
    </location>
</feature>
<dbReference type="NCBIfam" id="TIGR00680">
    <property type="entry name" value="kdpA"/>
    <property type="match status" value="1"/>
</dbReference>
<keyword evidence="8 9" id="KW-0472">Membrane</keyword>
<protein>
    <recommendedName>
        <fullName evidence="9">Potassium-transporting ATPase potassium-binding subunit</fullName>
    </recommendedName>
    <alternativeName>
        <fullName evidence="9">ATP phosphohydrolase [potassium-transporting] A chain</fullName>
    </alternativeName>
    <alternativeName>
        <fullName evidence="9">Potassium-binding and translocating subunit A</fullName>
    </alternativeName>
    <alternativeName>
        <fullName evidence="9">Potassium-translocating ATPase A chain</fullName>
    </alternativeName>
</protein>
<comment type="function">
    <text evidence="9">Part of the high-affinity ATP-driven potassium transport (or Kdp) system, which catalyzes the hydrolysis of ATP coupled with the electrogenic transport of potassium into the cytoplasm. This subunit binds the extracellular potassium ions and delivers the ions to the membrane domain of KdpB through an intramembrane tunnel.</text>
</comment>
<evidence type="ECO:0000256" key="9">
    <source>
        <dbReference type="HAMAP-Rule" id="MF_00275"/>
    </source>
</evidence>